<dbReference type="Ensembl" id="ENSHHUT00000074461.1">
    <property type="protein sequence ID" value="ENSHHUP00000072071.1"/>
    <property type="gene ID" value="ENSHHUG00000042320.1"/>
</dbReference>
<dbReference type="PANTHER" id="PTHR22883:SF414">
    <property type="entry name" value="PALMITOYLTRANSFERASE ZDHHC24-RELATED"/>
    <property type="match status" value="1"/>
</dbReference>
<dbReference type="STRING" id="62062.ENSHHUP00000072071"/>
<reference evidence="9" key="2">
    <citation type="submission" date="2025-08" db="UniProtKB">
        <authorList>
            <consortium name="Ensembl"/>
        </authorList>
    </citation>
    <scope>IDENTIFICATION</scope>
</reference>
<accession>A0A4W5Q4B8</accession>
<protein>
    <recommendedName>
        <fullName evidence="7">Palmitoyltransferase</fullName>
        <ecNumber evidence="7">2.3.1.225</ecNumber>
    </recommendedName>
</protein>
<reference evidence="9" key="3">
    <citation type="submission" date="2025-09" db="UniProtKB">
        <authorList>
            <consortium name="Ensembl"/>
        </authorList>
    </citation>
    <scope>IDENTIFICATION</scope>
</reference>
<dbReference type="Proteomes" id="UP000314982">
    <property type="component" value="Unassembled WGS sequence"/>
</dbReference>
<dbReference type="GeneTree" id="ENSGT01000000221119"/>
<dbReference type="GO" id="GO:0019706">
    <property type="term" value="F:protein-cysteine S-palmitoyltransferase activity"/>
    <property type="evidence" value="ECO:0007669"/>
    <property type="project" value="UniProtKB-EC"/>
</dbReference>
<proteinExistence type="inferred from homology"/>
<evidence type="ECO:0000313" key="10">
    <source>
        <dbReference type="Proteomes" id="UP000314982"/>
    </source>
</evidence>
<evidence type="ECO:0000256" key="5">
    <source>
        <dbReference type="ARBA" id="ARBA00023136"/>
    </source>
</evidence>
<keyword evidence="3" id="KW-0812">Transmembrane</keyword>
<dbReference type="EC" id="2.3.1.225" evidence="7"/>
<evidence type="ECO:0000256" key="3">
    <source>
        <dbReference type="ARBA" id="ARBA00022692"/>
    </source>
</evidence>
<comment type="domain">
    <text evidence="7">The DHHC domain is required for palmitoyltransferase activity.</text>
</comment>
<organism evidence="9 10">
    <name type="scientific">Hucho hucho</name>
    <name type="common">huchen</name>
    <dbReference type="NCBI Taxonomy" id="62062"/>
    <lineage>
        <taxon>Eukaryota</taxon>
        <taxon>Metazoa</taxon>
        <taxon>Chordata</taxon>
        <taxon>Craniata</taxon>
        <taxon>Vertebrata</taxon>
        <taxon>Euteleostomi</taxon>
        <taxon>Actinopterygii</taxon>
        <taxon>Neopterygii</taxon>
        <taxon>Teleostei</taxon>
        <taxon>Protacanthopterygii</taxon>
        <taxon>Salmoniformes</taxon>
        <taxon>Salmonidae</taxon>
        <taxon>Salmoninae</taxon>
        <taxon>Hucho</taxon>
    </lineage>
</organism>
<keyword evidence="10" id="KW-1185">Reference proteome</keyword>
<dbReference type="PROSITE" id="PS50216">
    <property type="entry name" value="DHHC"/>
    <property type="match status" value="1"/>
</dbReference>
<dbReference type="GO" id="GO:0006612">
    <property type="term" value="P:protein targeting to membrane"/>
    <property type="evidence" value="ECO:0007669"/>
    <property type="project" value="TreeGrafter"/>
</dbReference>
<evidence type="ECO:0000256" key="6">
    <source>
        <dbReference type="ARBA" id="ARBA00023315"/>
    </source>
</evidence>
<dbReference type="InterPro" id="IPR001594">
    <property type="entry name" value="Palmitoyltrfase_DHHC"/>
</dbReference>
<feature type="domain" description="Palmitoyltransferase DHHC" evidence="8">
    <location>
        <begin position="107"/>
        <end position="171"/>
    </location>
</feature>
<dbReference type="Pfam" id="PF01529">
    <property type="entry name" value="DHHC"/>
    <property type="match status" value="1"/>
</dbReference>
<evidence type="ECO:0000313" key="9">
    <source>
        <dbReference type="Ensembl" id="ENSHHUP00000072071.1"/>
    </source>
</evidence>
<dbReference type="AlphaFoldDB" id="A0A4W5Q4B8"/>
<dbReference type="PANTHER" id="PTHR22883">
    <property type="entry name" value="ZINC FINGER DHHC DOMAIN CONTAINING PROTEIN"/>
    <property type="match status" value="1"/>
</dbReference>
<keyword evidence="5" id="KW-0472">Membrane</keyword>
<sequence>MTGTTKPLKFKACKHSLGLTWIKGWLDYSLLRGGTGGIWTSLYLILVKAPLQLDQNKTQWSAVWKTLHLLAQYFMLGNITWNASLFVKTSPSIKGLFLGLEGIAQGWRYCYTCETHTPPQCSHCYDSKECVLRRDHHCVLLGQCVGFRNYCYFLSCVCCSVTLHSILLQLMPWIMLSLVRLGFYALCVNPCNFLSKNVARNVWEWQGEHEK</sequence>
<keyword evidence="6 7" id="KW-0012">Acyltransferase</keyword>
<evidence type="ECO:0000259" key="8">
    <source>
        <dbReference type="Pfam" id="PF01529"/>
    </source>
</evidence>
<keyword evidence="4" id="KW-1133">Transmembrane helix</keyword>
<comment type="subcellular location">
    <subcellularLocation>
        <location evidence="1">Membrane</location>
        <topology evidence="1">Multi-pass membrane protein</topology>
    </subcellularLocation>
</comment>
<comment type="similarity">
    <text evidence="7">Belongs to the DHHC palmitoyltransferase family.</text>
</comment>
<comment type="catalytic activity">
    <reaction evidence="7">
        <text>L-cysteinyl-[protein] + hexadecanoyl-CoA = S-hexadecanoyl-L-cysteinyl-[protein] + CoA</text>
        <dbReference type="Rhea" id="RHEA:36683"/>
        <dbReference type="Rhea" id="RHEA-COMP:10131"/>
        <dbReference type="Rhea" id="RHEA-COMP:11032"/>
        <dbReference type="ChEBI" id="CHEBI:29950"/>
        <dbReference type="ChEBI" id="CHEBI:57287"/>
        <dbReference type="ChEBI" id="CHEBI:57379"/>
        <dbReference type="ChEBI" id="CHEBI:74151"/>
        <dbReference type="EC" id="2.3.1.225"/>
    </reaction>
</comment>
<evidence type="ECO:0000256" key="1">
    <source>
        <dbReference type="ARBA" id="ARBA00004141"/>
    </source>
</evidence>
<keyword evidence="2 7" id="KW-0808">Transferase</keyword>
<evidence type="ECO:0000256" key="2">
    <source>
        <dbReference type="ARBA" id="ARBA00022679"/>
    </source>
</evidence>
<dbReference type="GO" id="GO:0005794">
    <property type="term" value="C:Golgi apparatus"/>
    <property type="evidence" value="ECO:0007669"/>
    <property type="project" value="TreeGrafter"/>
</dbReference>
<dbReference type="InterPro" id="IPR039859">
    <property type="entry name" value="PFA4/ZDH16/20/ERF2-like"/>
</dbReference>
<evidence type="ECO:0000256" key="4">
    <source>
        <dbReference type="ARBA" id="ARBA00022989"/>
    </source>
</evidence>
<name>A0A4W5Q4B8_9TELE</name>
<dbReference type="GO" id="GO:0016020">
    <property type="term" value="C:membrane"/>
    <property type="evidence" value="ECO:0007669"/>
    <property type="project" value="UniProtKB-SubCell"/>
</dbReference>
<dbReference type="GO" id="GO:0005783">
    <property type="term" value="C:endoplasmic reticulum"/>
    <property type="evidence" value="ECO:0007669"/>
    <property type="project" value="TreeGrafter"/>
</dbReference>
<reference evidence="10" key="1">
    <citation type="submission" date="2018-06" db="EMBL/GenBank/DDBJ databases">
        <title>Genome assembly of Danube salmon.</title>
        <authorList>
            <person name="Macqueen D.J."/>
            <person name="Gundappa M.K."/>
        </authorList>
    </citation>
    <scope>NUCLEOTIDE SEQUENCE [LARGE SCALE GENOMIC DNA]</scope>
</reference>
<evidence type="ECO:0000256" key="7">
    <source>
        <dbReference type="RuleBase" id="RU079119"/>
    </source>
</evidence>